<evidence type="ECO:0000313" key="2">
    <source>
        <dbReference type="Proteomes" id="UP000015605"/>
    </source>
</evidence>
<name>T0F2Y3_HELPX</name>
<protein>
    <submittedName>
        <fullName evidence="1">Uncharacterized protein</fullName>
    </submittedName>
</protein>
<accession>T0F2Y3</accession>
<comment type="caution">
    <text evidence="1">The sequence shown here is derived from an EMBL/GenBank/DDBJ whole genome shotgun (WGS) entry which is preliminary data.</text>
</comment>
<organism evidence="1 2">
    <name type="scientific">Helicobacter pylori UM114</name>
    <dbReference type="NCBI Taxonomy" id="1355531"/>
    <lineage>
        <taxon>Bacteria</taxon>
        <taxon>Pseudomonadati</taxon>
        <taxon>Campylobacterota</taxon>
        <taxon>Epsilonproteobacteria</taxon>
        <taxon>Campylobacterales</taxon>
        <taxon>Helicobacteraceae</taxon>
        <taxon>Helicobacter</taxon>
    </lineage>
</organism>
<proteinExistence type="predicted"/>
<dbReference type="Proteomes" id="UP000015605">
    <property type="component" value="Unassembled WGS sequence"/>
</dbReference>
<gene>
    <name evidence="1" type="ORF">N207_08145</name>
</gene>
<reference evidence="1 2" key="1">
    <citation type="journal article" date="2013" name="Genome Announc.">
        <title>Multiple genome sequences of Helicobacter pylori strains of diverse disease and antibiotic resistance backgrounds from Malaysia.</title>
        <authorList>
            <person name="Rehvathy V."/>
            <person name="Tan M.H."/>
            <person name="Gunaletchumy S.P."/>
            <person name="Teh X."/>
            <person name="Wang S."/>
            <person name="Baybayan P."/>
            <person name="Singh S."/>
            <person name="Ashby M."/>
            <person name="Kaakoush N.O."/>
            <person name="Mitchell H.M."/>
            <person name="Croft L.J."/>
            <person name="Goh K.L."/>
            <person name="Loke M.F."/>
            <person name="Vadivelu J."/>
        </authorList>
    </citation>
    <scope>NUCLEOTIDE SEQUENCE [LARGE SCALE GENOMIC DNA]</scope>
    <source>
        <strain evidence="1 2">UM114</strain>
    </source>
</reference>
<dbReference type="PATRIC" id="fig|1355531.3.peg.946"/>
<evidence type="ECO:0000313" key="1">
    <source>
        <dbReference type="EMBL" id="EPZ92800.1"/>
    </source>
</evidence>
<dbReference type="EMBL" id="AUSS01000018">
    <property type="protein sequence ID" value="EPZ92800.1"/>
    <property type="molecule type" value="Genomic_DNA"/>
</dbReference>
<sequence length="38" mass="4657">MFQPYSSKYYAILFYDKTQFLKGIRGYFEIILPLKLPY</sequence>
<dbReference type="AlphaFoldDB" id="T0F2Y3"/>